<dbReference type="RefSeq" id="WP_147357697.1">
    <property type="nucleotide sequence ID" value="NZ_QRIM01000009.1"/>
</dbReference>
<proteinExistence type="predicted"/>
<feature type="signal peptide" evidence="1">
    <location>
        <begin position="1"/>
        <end position="28"/>
    </location>
</feature>
<comment type="caution">
    <text evidence="2">The sequence shown here is derived from an EMBL/GenBank/DDBJ whole genome shotgun (WGS) entry which is preliminary data.</text>
</comment>
<dbReference type="EMBL" id="QRIM01000009">
    <property type="protein sequence ID" value="RHG60287.1"/>
    <property type="molecule type" value="Genomic_DNA"/>
</dbReference>
<sequence>MKKRFSKLLILSMTTVLTISMASANAFAEDDASEVSATYACEASIPNASDYGIPELNSDIVAGLKSMGDQFNANYQYVDAAKSTYIQFYGSPVQQFEYDGNPHGLTAGVYATIGNAKVAEANIFYIGQLSDGTYYASSSAPTEPGVYYVAASYQGTEEYYPIIAYGIIYIKEAEVTPPTPPTPP</sequence>
<keyword evidence="1" id="KW-0732">Signal</keyword>
<evidence type="ECO:0008006" key="4">
    <source>
        <dbReference type="Google" id="ProtNLM"/>
    </source>
</evidence>
<evidence type="ECO:0000256" key="1">
    <source>
        <dbReference type="SAM" id="SignalP"/>
    </source>
</evidence>
<protein>
    <recommendedName>
        <fullName evidence="4">MBG domain-containing protein</fullName>
    </recommendedName>
</protein>
<feature type="chain" id="PRO_5018984628" description="MBG domain-containing protein" evidence="1">
    <location>
        <begin position="29"/>
        <end position="184"/>
    </location>
</feature>
<dbReference type="AlphaFoldDB" id="A0A414UBQ6"/>
<evidence type="ECO:0000313" key="2">
    <source>
        <dbReference type="EMBL" id="RHG60287.1"/>
    </source>
</evidence>
<reference evidence="2 3" key="1">
    <citation type="submission" date="2018-08" db="EMBL/GenBank/DDBJ databases">
        <title>A genome reference for cultivated species of the human gut microbiota.</title>
        <authorList>
            <person name="Zou Y."/>
            <person name="Xue W."/>
            <person name="Luo G."/>
        </authorList>
    </citation>
    <scope>NUCLEOTIDE SEQUENCE [LARGE SCALE GENOMIC DNA]</scope>
    <source>
        <strain evidence="2 3">AM22-12LB</strain>
    </source>
</reference>
<gene>
    <name evidence="2" type="ORF">DW252_09525</name>
</gene>
<feature type="non-terminal residue" evidence="2">
    <location>
        <position position="184"/>
    </location>
</feature>
<evidence type="ECO:0000313" key="3">
    <source>
        <dbReference type="Proteomes" id="UP000286595"/>
    </source>
</evidence>
<accession>A0A414UBQ6</accession>
<organism evidence="2 3">
    <name type="scientific">Coprococcus comes</name>
    <dbReference type="NCBI Taxonomy" id="410072"/>
    <lineage>
        <taxon>Bacteria</taxon>
        <taxon>Bacillati</taxon>
        <taxon>Bacillota</taxon>
        <taxon>Clostridia</taxon>
        <taxon>Lachnospirales</taxon>
        <taxon>Lachnospiraceae</taxon>
        <taxon>Coprococcus</taxon>
    </lineage>
</organism>
<dbReference type="Proteomes" id="UP000286595">
    <property type="component" value="Unassembled WGS sequence"/>
</dbReference>
<name>A0A414UBQ6_9FIRM</name>